<keyword evidence="3" id="KW-1185">Reference proteome</keyword>
<proteinExistence type="predicted"/>
<feature type="region of interest" description="Disordered" evidence="1">
    <location>
        <begin position="1"/>
        <end position="27"/>
    </location>
</feature>
<reference evidence="2 3" key="1">
    <citation type="submission" date="2017-06" db="EMBL/GenBank/DDBJ databases">
        <title>A platform for efficient transgenesis in Macrostomum lignano, a flatworm model organism for stem cell research.</title>
        <authorList>
            <person name="Berezikov E."/>
        </authorList>
    </citation>
    <scope>NUCLEOTIDE SEQUENCE [LARGE SCALE GENOMIC DNA]</scope>
    <source>
        <strain evidence="2">DV1</strain>
        <tissue evidence="2">Whole organism</tissue>
    </source>
</reference>
<name>A0A267DKY8_9PLAT</name>
<gene>
    <name evidence="2" type="ORF">BOX15_Mlig025744g1</name>
</gene>
<feature type="non-terminal residue" evidence="2">
    <location>
        <position position="1"/>
    </location>
</feature>
<dbReference type="AlphaFoldDB" id="A0A267DKY8"/>
<dbReference type="EMBL" id="NIVC01003943">
    <property type="protein sequence ID" value="PAA49222.1"/>
    <property type="molecule type" value="Genomic_DNA"/>
</dbReference>
<protein>
    <submittedName>
        <fullName evidence="2">Uncharacterized protein</fullName>
    </submittedName>
</protein>
<evidence type="ECO:0000313" key="2">
    <source>
        <dbReference type="EMBL" id="PAA49222.1"/>
    </source>
</evidence>
<sequence length="224" mass="23836">FMWPKRLRQSSSQRPKTTATPHAPPAKLSVNSRLNQLRYYGNQMTALDALRNELRQFAVRLKVEAVSLSDMQRAAGLDGSVGDLDDKDAATVGFSSAGSGISGEYTAGRGSAAAAAAVSAGTRASSSSCSGACWDDARSFATTAAAASIADTTTRTQTRAQLMTRKMRRLTSTRTLLIMYPASWMRSLMAATSRTRGVTSRLTLRSTPCTSCSALASRFGISFV</sequence>
<dbReference type="Proteomes" id="UP000215902">
    <property type="component" value="Unassembled WGS sequence"/>
</dbReference>
<organism evidence="2 3">
    <name type="scientific">Macrostomum lignano</name>
    <dbReference type="NCBI Taxonomy" id="282301"/>
    <lineage>
        <taxon>Eukaryota</taxon>
        <taxon>Metazoa</taxon>
        <taxon>Spiralia</taxon>
        <taxon>Lophotrochozoa</taxon>
        <taxon>Platyhelminthes</taxon>
        <taxon>Rhabditophora</taxon>
        <taxon>Macrostomorpha</taxon>
        <taxon>Macrostomida</taxon>
        <taxon>Macrostomidae</taxon>
        <taxon>Macrostomum</taxon>
    </lineage>
</organism>
<accession>A0A267DKY8</accession>
<evidence type="ECO:0000313" key="3">
    <source>
        <dbReference type="Proteomes" id="UP000215902"/>
    </source>
</evidence>
<evidence type="ECO:0000256" key="1">
    <source>
        <dbReference type="SAM" id="MobiDB-lite"/>
    </source>
</evidence>
<comment type="caution">
    <text evidence="2">The sequence shown here is derived from an EMBL/GenBank/DDBJ whole genome shotgun (WGS) entry which is preliminary data.</text>
</comment>